<feature type="domain" description="Neprosin PEP catalytic" evidence="2">
    <location>
        <begin position="58"/>
        <end position="313"/>
    </location>
</feature>
<dbReference type="EMBL" id="JAJJMA010144356">
    <property type="protein sequence ID" value="MCL7034336.1"/>
    <property type="molecule type" value="Genomic_DNA"/>
</dbReference>
<gene>
    <name evidence="3" type="ORF">MKW94_022050</name>
</gene>
<dbReference type="InterPro" id="IPR053168">
    <property type="entry name" value="Glutamic_endopeptidase"/>
</dbReference>
<proteinExistence type="predicted"/>
<name>A0AA41SCJ1_PAPNU</name>
<feature type="region of interest" description="Disordered" evidence="1">
    <location>
        <begin position="1"/>
        <end position="25"/>
    </location>
</feature>
<feature type="compositionally biased region" description="Polar residues" evidence="1">
    <location>
        <begin position="9"/>
        <end position="18"/>
    </location>
</feature>
<keyword evidence="4" id="KW-1185">Reference proteome</keyword>
<evidence type="ECO:0000313" key="4">
    <source>
        <dbReference type="Proteomes" id="UP001177140"/>
    </source>
</evidence>
<dbReference type="Proteomes" id="UP001177140">
    <property type="component" value="Unassembled WGS sequence"/>
</dbReference>
<evidence type="ECO:0000259" key="2">
    <source>
        <dbReference type="PROSITE" id="PS52045"/>
    </source>
</evidence>
<evidence type="ECO:0000313" key="3">
    <source>
        <dbReference type="EMBL" id="MCL7034336.1"/>
    </source>
</evidence>
<comment type="caution">
    <text evidence="3">The sequence shown here is derived from an EMBL/GenBank/DDBJ whole genome shotgun (WGS) entry which is preliminary data.</text>
</comment>
<sequence>MKPTFFPTMESSSTTRSKPSILKASAKCPEGTVPIRRTQKDDLTNAKPPKANFGGNDSSNSVGQYIAGYLYQAIGEAYYGVSASINVFNPDMVASDQFSAAEIMVAAGPFTEMNAIYAGWMVQPNLYGNNDTRLFAFTTIDGGKTGCYNTLCPGFVQVDPSFTPSTPLLDKYSTFGGTQHTIDVNIYQDPATKNWWLMYEKNISIGYWPNSLFPLFTAGGSFLYWGGNVMNAGEKPAPRMGSGRFPDGDYQHACYFEHIQYIDASYKPVDPQADNMKEMSHQCGDWYRVRYFGLSKEGRGHTFQFGGPGGICY</sequence>
<dbReference type="PANTHER" id="PTHR31589:SF110">
    <property type="entry name" value="PROTEIN, PUTATIVE (DUF239)-RELATED"/>
    <property type="match status" value="1"/>
</dbReference>
<dbReference type="Gene3D" id="3.90.1320.10">
    <property type="entry name" value="Outer-capsid protein sigma 3, large lobe"/>
    <property type="match status" value="1"/>
</dbReference>
<protein>
    <recommendedName>
        <fullName evidence="2">Neprosin PEP catalytic domain-containing protein</fullName>
    </recommendedName>
</protein>
<accession>A0AA41SCJ1</accession>
<dbReference type="Pfam" id="PF03080">
    <property type="entry name" value="Neprosin"/>
    <property type="match status" value="1"/>
</dbReference>
<dbReference type="PROSITE" id="PS52045">
    <property type="entry name" value="NEPROSIN_PEP_CD"/>
    <property type="match status" value="1"/>
</dbReference>
<dbReference type="AlphaFoldDB" id="A0AA41SCJ1"/>
<evidence type="ECO:0000256" key="1">
    <source>
        <dbReference type="SAM" id="MobiDB-lite"/>
    </source>
</evidence>
<dbReference type="InterPro" id="IPR004314">
    <property type="entry name" value="Neprosin"/>
</dbReference>
<reference evidence="3" key="1">
    <citation type="submission" date="2022-03" db="EMBL/GenBank/DDBJ databases">
        <title>A functionally conserved STORR gene fusion in Papaver species that diverged 16.8 million years ago.</title>
        <authorList>
            <person name="Catania T."/>
        </authorList>
    </citation>
    <scope>NUCLEOTIDE SEQUENCE</scope>
    <source>
        <strain evidence="3">S-191538</strain>
    </source>
</reference>
<dbReference type="PANTHER" id="PTHR31589">
    <property type="entry name" value="PROTEIN, PUTATIVE (DUF239)-RELATED-RELATED"/>
    <property type="match status" value="1"/>
</dbReference>
<organism evidence="3 4">
    <name type="scientific">Papaver nudicaule</name>
    <name type="common">Iceland poppy</name>
    <dbReference type="NCBI Taxonomy" id="74823"/>
    <lineage>
        <taxon>Eukaryota</taxon>
        <taxon>Viridiplantae</taxon>
        <taxon>Streptophyta</taxon>
        <taxon>Embryophyta</taxon>
        <taxon>Tracheophyta</taxon>
        <taxon>Spermatophyta</taxon>
        <taxon>Magnoliopsida</taxon>
        <taxon>Ranunculales</taxon>
        <taxon>Papaveraceae</taxon>
        <taxon>Papaveroideae</taxon>
        <taxon>Papaver</taxon>
    </lineage>
</organism>